<reference evidence="1 2" key="1">
    <citation type="submission" date="2013-04" db="EMBL/GenBank/DDBJ databases">
        <authorList>
            <person name="Kuznetsov B."/>
            <person name="Ivanovsky R."/>
        </authorList>
    </citation>
    <scope>NUCLEOTIDE SEQUENCE [LARGE SCALE GENOMIC DNA]</scope>
    <source>
        <strain evidence="1 2">MGU-K5</strain>
    </source>
</reference>
<dbReference type="eggNOG" id="ENOG50330U0">
    <property type="taxonomic scope" value="Bacteria"/>
</dbReference>
<dbReference type="InterPro" id="IPR021352">
    <property type="entry name" value="DUF2971"/>
</dbReference>
<protein>
    <recommendedName>
        <fullName evidence="3">DUF2971 domain-containing protein</fullName>
    </recommendedName>
</protein>
<evidence type="ECO:0000313" key="1">
    <source>
        <dbReference type="EMBL" id="EPY02158.1"/>
    </source>
</evidence>
<dbReference type="RefSeq" id="WP_021131803.1">
    <property type="nucleotide sequence ID" value="NZ_AQPH01000020.1"/>
</dbReference>
<dbReference type="STRING" id="1316936.K678_07263"/>
<proteinExistence type="predicted"/>
<dbReference type="AlphaFoldDB" id="S9SDN9"/>
<evidence type="ECO:0008006" key="3">
    <source>
        <dbReference type="Google" id="ProtNLM"/>
    </source>
</evidence>
<dbReference type="Pfam" id="PF11185">
    <property type="entry name" value="DUF2971"/>
    <property type="match status" value="1"/>
</dbReference>
<accession>S9SDN9</accession>
<dbReference type="EMBL" id="AQPH01000020">
    <property type="protein sequence ID" value="EPY02158.1"/>
    <property type="molecule type" value="Genomic_DNA"/>
</dbReference>
<gene>
    <name evidence="1" type="ORF">K678_07263</name>
</gene>
<sequence length="333" mass="38216">MLPSADQLTHEAHPELFHYTSKAGLEGIITSQSLWATRYDCLNDSQEVFQIKPLLIRSLAERCKRYFMEAKTGNLSTKLLIAKHGGTVAASREFAIRTINSLYTVSFEGKPNSVAYMTPFITSFCSHEGDSEYERQNGLLSQWRGYGRDSGFAIVFDTKALWQAFEQDAAVYSYTTAQFPDAYYTDEEALADPNFQPLIENLFRYFLYAEDRMADVLGEALVPFLNLVTRKKHRGFREEREVRLVVFPRTEEIFRQFASQVRAEIEFTGKRKVVHTAPSGKSYVVLFEDTKRLPIKRIIVGPGADQREKVQFAKDLVRSKIQIVRSETPFIDR</sequence>
<evidence type="ECO:0000313" key="2">
    <source>
        <dbReference type="Proteomes" id="UP000015350"/>
    </source>
</evidence>
<comment type="caution">
    <text evidence="1">The sequence shown here is derived from an EMBL/GenBank/DDBJ whole genome shotgun (WGS) entry which is preliminary data.</text>
</comment>
<dbReference type="Proteomes" id="UP000015350">
    <property type="component" value="Unassembled WGS sequence"/>
</dbReference>
<name>S9SDN9_MAGFU</name>
<dbReference type="OrthoDB" id="9795560at2"/>
<organism evidence="1 2">
    <name type="scientific">Magnetospirillum fulvum MGU-K5</name>
    <dbReference type="NCBI Taxonomy" id="1316936"/>
    <lineage>
        <taxon>Bacteria</taxon>
        <taxon>Pseudomonadati</taxon>
        <taxon>Pseudomonadota</taxon>
        <taxon>Alphaproteobacteria</taxon>
        <taxon>Rhodospirillales</taxon>
        <taxon>Rhodospirillaceae</taxon>
        <taxon>Magnetospirillum</taxon>
    </lineage>
</organism>